<name>A0A6B0T4U0_9EURY</name>
<dbReference type="PANTHER" id="PTHR46268">
    <property type="entry name" value="STRESS RESPONSE PROTEIN NHAX"/>
    <property type="match status" value="1"/>
</dbReference>
<reference evidence="3 4" key="1">
    <citation type="submission" date="2019-12" db="EMBL/GenBank/DDBJ databases">
        <title>Isolation and characterization of three novel carbon monoxide-oxidizing members of Halobacteria from salione crusts and soils.</title>
        <authorList>
            <person name="Myers M.R."/>
            <person name="King G.M."/>
        </authorList>
    </citation>
    <scope>NUCLEOTIDE SEQUENCE [LARGE SCALE GENOMIC DNA]</scope>
    <source>
        <strain evidence="3 4">WSH3</strain>
    </source>
</reference>
<dbReference type="AlphaFoldDB" id="A0A6B0T4U0"/>
<dbReference type="PRINTS" id="PR01438">
    <property type="entry name" value="UNVRSLSTRESS"/>
</dbReference>
<keyword evidence="4" id="KW-1185">Reference proteome</keyword>
<dbReference type="PANTHER" id="PTHR46268:SF6">
    <property type="entry name" value="UNIVERSAL STRESS PROTEIN UP12"/>
    <property type="match status" value="1"/>
</dbReference>
<organism evidence="3 4">
    <name type="scientific">Halovenus carboxidivorans</name>
    <dbReference type="NCBI Taxonomy" id="2692199"/>
    <lineage>
        <taxon>Archaea</taxon>
        <taxon>Methanobacteriati</taxon>
        <taxon>Methanobacteriota</taxon>
        <taxon>Stenosarchaea group</taxon>
        <taxon>Halobacteria</taxon>
        <taxon>Halobacteriales</taxon>
        <taxon>Haloarculaceae</taxon>
        <taxon>Halovenus</taxon>
    </lineage>
</organism>
<dbReference type="RefSeq" id="WP_159763341.1">
    <property type="nucleotide sequence ID" value="NZ_WUUT01000002.1"/>
</dbReference>
<dbReference type="PIRSF" id="PIRSF006276">
    <property type="entry name" value="UspA"/>
    <property type="match status" value="1"/>
</dbReference>
<gene>
    <name evidence="3" type="ORF">GRX03_06205</name>
</gene>
<proteinExistence type="inferred from homology"/>
<protein>
    <submittedName>
        <fullName evidence="3">Universal stress protein</fullName>
    </submittedName>
</protein>
<accession>A0A6B0T4U0</accession>
<evidence type="ECO:0000313" key="3">
    <source>
        <dbReference type="EMBL" id="MXR51196.1"/>
    </source>
</evidence>
<dbReference type="InterPro" id="IPR006016">
    <property type="entry name" value="UspA"/>
</dbReference>
<comment type="caution">
    <text evidence="3">The sequence shown here is derived from an EMBL/GenBank/DDBJ whole genome shotgun (WGS) entry which is preliminary data.</text>
</comment>
<evidence type="ECO:0000256" key="1">
    <source>
        <dbReference type="ARBA" id="ARBA00008791"/>
    </source>
</evidence>
<evidence type="ECO:0000259" key="2">
    <source>
        <dbReference type="Pfam" id="PF00582"/>
    </source>
</evidence>
<dbReference type="CDD" id="cd00293">
    <property type="entry name" value="USP-like"/>
    <property type="match status" value="1"/>
</dbReference>
<dbReference type="Gene3D" id="3.40.50.620">
    <property type="entry name" value="HUPs"/>
    <property type="match status" value="1"/>
</dbReference>
<feature type="domain" description="UspA" evidence="2">
    <location>
        <begin position="1"/>
        <end position="139"/>
    </location>
</feature>
<dbReference type="SUPFAM" id="SSF52402">
    <property type="entry name" value="Adenine nucleotide alpha hydrolases-like"/>
    <property type="match status" value="1"/>
</dbReference>
<dbReference type="OrthoDB" id="105697at2157"/>
<comment type="similarity">
    <text evidence="1">Belongs to the universal stress protein A family.</text>
</comment>
<dbReference type="EMBL" id="WUUT01000002">
    <property type="protein sequence ID" value="MXR51196.1"/>
    <property type="molecule type" value="Genomic_DNA"/>
</dbReference>
<sequence length="145" mass="15365">MYDNILLPTDGSEGMAAVVDHASELAAIHDATLHALYVANTASMSDLPMESSWEGVSSALRKQGERAVESVEETVDDQPVETHISDGSPSKEIVSYAEENDCDVIAMGTHGRSGVDRLLLGSVAERVVRSSPVPVLTIRVGDADS</sequence>
<evidence type="ECO:0000313" key="4">
    <source>
        <dbReference type="Proteomes" id="UP000466535"/>
    </source>
</evidence>
<dbReference type="InterPro" id="IPR014729">
    <property type="entry name" value="Rossmann-like_a/b/a_fold"/>
</dbReference>
<dbReference type="Proteomes" id="UP000466535">
    <property type="component" value="Unassembled WGS sequence"/>
</dbReference>
<dbReference type="InterPro" id="IPR006015">
    <property type="entry name" value="Universal_stress_UspA"/>
</dbReference>
<dbReference type="Pfam" id="PF00582">
    <property type="entry name" value="Usp"/>
    <property type="match status" value="1"/>
</dbReference>